<protein>
    <submittedName>
        <fullName evidence="1">Tail assembly chaperone</fullName>
    </submittedName>
</protein>
<dbReference type="Pfam" id="PF06222">
    <property type="entry name" value="Phage_TAC_1"/>
    <property type="match status" value="1"/>
</dbReference>
<dbReference type="InterPro" id="IPR038556">
    <property type="entry name" value="TAC_Gp13-like_sf"/>
</dbReference>
<organism evidence="1 2">
    <name type="scientific">Pseudomonas tolaasii NCPPB 2192</name>
    <dbReference type="NCBI Taxonomy" id="564423"/>
    <lineage>
        <taxon>Bacteria</taxon>
        <taxon>Pseudomonadati</taxon>
        <taxon>Pseudomonadota</taxon>
        <taxon>Gammaproteobacteria</taxon>
        <taxon>Pseudomonadales</taxon>
        <taxon>Pseudomonadaceae</taxon>
        <taxon>Pseudomonas</taxon>
    </lineage>
</organism>
<gene>
    <name evidence="1" type="ORF">ATI14_1773</name>
</gene>
<sequence>MARVKAAEGGLRAFALDPLRNFKREEMVVPEWDGAKVTVRALSAGDWVEYRKRATELILAARQSAGLSESPADGEDVAKEESVEVSSAPLYAFVLTRTLFDESGARVFGDADVDEVAEAFSPVHDLLVSKAFELSGIAADADAPDPVEAAGND</sequence>
<dbReference type="Gene3D" id="3.30.2220.20">
    <property type="entry name" value="Phage tail assembly chaperone gp13-like"/>
    <property type="match status" value="1"/>
</dbReference>
<comment type="caution">
    <text evidence="1">The sequence shown here is derived from an EMBL/GenBank/DDBJ whole genome shotgun (WGS) entry which is preliminary data.</text>
</comment>
<evidence type="ECO:0000313" key="1">
    <source>
        <dbReference type="EMBL" id="PKA74922.1"/>
    </source>
</evidence>
<keyword evidence="2" id="KW-1185">Reference proteome</keyword>
<dbReference type="InterPro" id="IPR010411">
    <property type="entry name" value="TAC_Gp13-like"/>
</dbReference>
<evidence type="ECO:0000313" key="2">
    <source>
        <dbReference type="Proteomes" id="UP000232891"/>
    </source>
</evidence>
<name>A0ABX4QE30_PSETO</name>
<dbReference type="EMBL" id="PHHD01000001">
    <property type="protein sequence ID" value="PKA74922.1"/>
    <property type="molecule type" value="Genomic_DNA"/>
</dbReference>
<dbReference type="GeneID" id="55845041"/>
<reference evidence="1 2" key="1">
    <citation type="submission" date="2017-11" db="EMBL/GenBank/DDBJ databases">
        <title>Genome sequencing of a diverse group of Pseudomonas species.</title>
        <authorList>
            <person name="Loper J."/>
        </authorList>
    </citation>
    <scope>NUCLEOTIDE SEQUENCE [LARGE SCALE GENOMIC DNA]</scope>
    <source>
        <strain evidence="1 2">NCPPB 2192</strain>
    </source>
</reference>
<dbReference type="Proteomes" id="UP000232891">
    <property type="component" value="Unassembled WGS sequence"/>
</dbReference>
<accession>A0ABX4QE30</accession>
<proteinExistence type="predicted"/>
<dbReference type="RefSeq" id="WP_080520359.1">
    <property type="nucleotide sequence ID" value="NZ_PHHD01000001.1"/>
</dbReference>